<sequence length="336" mass="37635">MSDFNESTFLNSDDESKDDISSEGSSHGSTIKESDTEDDSRMSRIRLPRSRLKKRIAIINSEESESDEARAFSPSTRLSITGIKQVERSSSESSEIEYEHSKEIMHESNAKNLETEDDANDSIPFKYQSAGEHESTPQAKKKLKERPFEDSEAVDEDAGSEKSQNSPLHLPRYSSHFKTDIKDNLSSTMFQKSFQNAESSEDLTDADKTSSFTASSDVEIIDHKEMPIVLSSSSGDETRKPESSSASSVDRKTIQPKLTTIVKKMSSTGAIPKQQSLNYVSRDYFNKEMKKLEELKSEKVNAEKLFERIAKSLPDGGNQLSLRINNLCTDISIKTK</sequence>
<feature type="coiled-coil region" evidence="1">
    <location>
        <begin position="285"/>
        <end position="312"/>
    </location>
</feature>
<evidence type="ECO:0000313" key="4">
    <source>
        <dbReference type="Proteomes" id="UP000092445"/>
    </source>
</evidence>
<evidence type="ECO:0000313" key="3">
    <source>
        <dbReference type="EnsemblMetazoa" id="GPAI003807-PA"/>
    </source>
</evidence>
<feature type="compositionally biased region" description="Basic residues" evidence="2">
    <location>
        <begin position="43"/>
        <end position="52"/>
    </location>
</feature>
<reference evidence="4" key="1">
    <citation type="submission" date="2014-03" db="EMBL/GenBank/DDBJ databases">
        <authorList>
            <person name="Aksoy S."/>
            <person name="Warren W."/>
            <person name="Wilson R.K."/>
        </authorList>
    </citation>
    <scope>NUCLEOTIDE SEQUENCE [LARGE SCALE GENOMIC DNA]</scope>
    <source>
        <strain evidence="4">IAEA</strain>
    </source>
</reference>
<evidence type="ECO:0000256" key="1">
    <source>
        <dbReference type="SAM" id="Coils"/>
    </source>
</evidence>
<keyword evidence="1" id="KW-0175">Coiled coil</keyword>
<feature type="compositionally biased region" description="Basic and acidic residues" evidence="2">
    <location>
        <begin position="30"/>
        <end position="42"/>
    </location>
</feature>
<name>A0A1A9Z4L6_GLOPL</name>
<proteinExistence type="predicted"/>
<organism evidence="3 4">
    <name type="scientific">Glossina pallidipes</name>
    <name type="common">Tsetse fly</name>
    <dbReference type="NCBI Taxonomy" id="7398"/>
    <lineage>
        <taxon>Eukaryota</taxon>
        <taxon>Metazoa</taxon>
        <taxon>Ecdysozoa</taxon>
        <taxon>Arthropoda</taxon>
        <taxon>Hexapoda</taxon>
        <taxon>Insecta</taxon>
        <taxon>Pterygota</taxon>
        <taxon>Neoptera</taxon>
        <taxon>Endopterygota</taxon>
        <taxon>Diptera</taxon>
        <taxon>Brachycera</taxon>
        <taxon>Muscomorpha</taxon>
        <taxon>Hippoboscoidea</taxon>
        <taxon>Glossinidae</taxon>
        <taxon>Glossina</taxon>
    </lineage>
</organism>
<keyword evidence="4" id="KW-1185">Reference proteome</keyword>
<dbReference type="EnsemblMetazoa" id="GPAI003807-RA">
    <property type="protein sequence ID" value="GPAI003807-PA"/>
    <property type="gene ID" value="GPAI003807"/>
</dbReference>
<dbReference type="STRING" id="7398.A0A1A9Z4L6"/>
<dbReference type="VEuPathDB" id="VectorBase:GPAI003807"/>
<feature type="compositionally biased region" description="Basic and acidic residues" evidence="2">
    <location>
        <begin position="97"/>
        <end position="109"/>
    </location>
</feature>
<protein>
    <submittedName>
        <fullName evidence="3">Uncharacterized protein</fullName>
    </submittedName>
</protein>
<reference evidence="3" key="2">
    <citation type="submission" date="2020-05" db="UniProtKB">
        <authorList>
            <consortium name="EnsemblMetazoa"/>
        </authorList>
    </citation>
    <scope>IDENTIFICATION</scope>
    <source>
        <strain evidence="3">IAEA</strain>
    </source>
</reference>
<feature type="region of interest" description="Disordered" evidence="2">
    <location>
        <begin position="1"/>
        <end position="52"/>
    </location>
</feature>
<feature type="region of interest" description="Disordered" evidence="2">
    <location>
        <begin position="83"/>
        <end position="175"/>
    </location>
</feature>
<dbReference type="AlphaFoldDB" id="A0A1A9Z4L6"/>
<feature type="region of interest" description="Disordered" evidence="2">
    <location>
        <begin position="192"/>
        <end position="252"/>
    </location>
</feature>
<feature type="compositionally biased region" description="Polar residues" evidence="2">
    <location>
        <begin position="1"/>
        <end position="11"/>
    </location>
</feature>
<evidence type="ECO:0000256" key="2">
    <source>
        <dbReference type="SAM" id="MobiDB-lite"/>
    </source>
</evidence>
<dbReference type="Proteomes" id="UP000092445">
    <property type="component" value="Unassembled WGS sequence"/>
</dbReference>
<accession>A0A1A9Z4L6</accession>